<dbReference type="InterPro" id="IPR036388">
    <property type="entry name" value="WH-like_DNA-bd_sf"/>
</dbReference>
<dbReference type="Pfam" id="PF13384">
    <property type="entry name" value="HTH_23"/>
    <property type="match status" value="1"/>
</dbReference>
<dbReference type="Gene3D" id="1.10.10.10">
    <property type="entry name" value="Winged helix-like DNA-binding domain superfamily/Winged helix DNA-binding domain"/>
    <property type="match status" value="1"/>
</dbReference>
<protein>
    <submittedName>
        <fullName evidence="2">Transposase-domain-containing protein</fullName>
    </submittedName>
</protein>
<dbReference type="SUPFAM" id="SSF46689">
    <property type="entry name" value="Homeodomain-like"/>
    <property type="match status" value="1"/>
</dbReference>
<dbReference type="GO" id="GO:0015074">
    <property type="term" value="P:DNA integration"/>
    <property type="evidence" value="ECO:0007669"/>
    <property type="project" value="InterPro"/>
</dbReference>
<dbReference type="GO" id="GO:0003677">
    <property type="term" value="F:DNA binding"/>
    <property type="evidence" value="ECO:0007669"/>
    <property type="project" value="InterPro"/>
</dbReference>
<dbReference type="GO" id="GO:0006313">
    <property type="term" value="P:DNA transposition"/>
    <property type="evidence" value="ECO:0007669"/>
    <property type="project" value="InterPro"/>
</dbReference>
<sequence>MSDLNEFASILTANRRRRGYLSPYMRAVIVTLHVVGKSQREIARLFGVHHSSIAATLEHWKNHHTFESKPKSGRTPALTRAEKRYIVNLAKRNRDISQKALVNAVGKKITYSTVKRCLRAHNMRKWRAKKRIPLTKELAKDRFDFACDWLDNIEELLQVSGR</sequence>
<keyword evidence="3" id="KW-1185">Reference proteome</keyword>
<reference evidence="2" key="1">
    <citation type="journal article" date="2023" name="Mol. Phylogenet. Evol.">
        <title>Genome-scale phylogeny and comparative genomics of the fungal order Sordariales.</title>
        <authorList>
            <person name="Hensen N."/>
            <person name="Bonometti L."/>
            <person name="Westerberg I."/>
            <person name="Brannstrom I.O."/>
            <person name="Guillou S."/>
            <person name="Cros-Aarteil S."/>
            <person name="Calhoun S."/>
            <person name="Haridas S."/>
            <person name="Kuo A."/>
            <person name="Mondo S."/>
            <person name="Pangilinan J."/>
            <person name="Riley R."/>
            <person name="LaButti K."/>
            <person name="Andreopoulos B."/>
            <person name="Lipzen A."/>
            <person name="Chen C."/>
            <person name="Yan M."/>
            <person name="Daum C."/>
            <person name="Ng V."/>
            <person name="Clum A."/>
            <person name="Steindorff A."/>
            <person name="Ohm R.A."/>
            <person name="Martin F."/>
            <person name="Silar P."/>
            <person name="Natvig D.O."/>
            <person name="Lalanne C."/>
            <person name="Gautier V."/>
            <person name="Ament-Velasquez S.L."/>
            <person name="Kruys A."/>
            <person name="Hutchinson M.I."/>
            <person name="Powell A.J."/>
            <person name="Barry K."/>
            <person name="Miller A.N."/>
            <person name="Grigoriev I.V."/>
            <person name="Debuchy R."/>
            <person name="Gladieux P."/>
            <person name="Hiltunen Thoren M."/>
            <person name="Johannesson H."/>
        </authorList>
    </citation>
    <scope>NUCLEOTIDE SEQUENCE</scope>
    <source>
        <strain evidence="2">PSN293</strain>
    </source>
</reference>
<organism evidence="2 3">
    <name type="scientific">Rhypophila decipiens</name>
    <dbReference type="NCBI Taxonomy" id="261697"/>
    <lineage>
        <taxon>Eukaryota</taxon>
        <taxon>Fungi</taxon>
        <taxon>Dikarya</taxon>
        <taxon>Ascomycota</taxon>
        <taxon>Pezizomycotina</taxon>
        <taxon>Sordariomycetes</taxon>
        <taxon>Sordariomycetidae</taxon>
        <taxon>Sordariales</taxon>
        <taxon>Naviculisporaceae</taxon>
        <taxon>Rhypophila</taxon>
    </lineage>
</organism>
<dbReference type="InterPro" id="IPR009057">
    <property type="entry name" value="Homeodomain-like_sf"/>
</dbReference>
<reference evidence="2" key="2">
    <citation type="submission" date="2023-05" db="EMBL/GenBank/DDBJ databases">
        <authorList>
            <consortium name="Lawrence Berkeley National Laboratory"/>
            <person name="Steindorff A."/>
            <person name="Hensen N."/>
            <person name="Bonometti L."/>
            <person name="Westerberg I."/>
            <person name="Brannstrom I.O."/>
            <person name="Guillou S."/>
            <person name="Cros-Aarteil S."/>
            <person name="Calhoun S."/>
            <person name="Haridas S."/>
            <person name="Kuo A."/>
            <person name="Mondo S."/>
            <person name="Pangilinan J."/>
            <person name="Riley R."/>
            <person name="Labutti K."/>
            <person name="Andreopoulos B."/>
            <person name="Lipzen A."/>
            <person name="Chen C."/>
            <person name="Yanf M."/>
            <person name="Daum C."/>
            <person name="Ng V."/>
            <person name="Clum A."/>
            <person name="Ohm R."/>
            <person name="Martin F."/>
            <person name="Silar P."/>
            <person name="Natvig D."/>
            <person name="Lalanne C."/>
            <person name="Gautier V."/>
            <person name="Ament-Velasquez S.L."/>
            <person name="Kruys A."/>
            <person name="Hutchinson M.I."/>
            <person name="Powell A.J."/>
            <person name="Barry K."/>
            <person name="Miller A.N."/>
            <person name="Grigoriev I.V."/>
            <person name="Debuchy R."/>
            <person name="Gladieux P."/>
            <person name="Thoren M.H."/>
            <person name="Johannesson H."/>
        </authorList>
    </citation>
    <scope>NUCLEOTIDE SEQUENCE</scope>
    <source>
        <strain evidence="2">PSN293</strain>
    </source>
</reference>
<dbReference type="Pfam" id="PF01498">
    <property type="entry name" value="HTH_Tnp_Tc3_2"/>
    <property type="match status" value="1"/>
</dbReference>
<dbReference type="EMBL" id="MU858265">
    <property type="protein sequence ID" value="KAK4207956.1"/>
    <property type="molecule type" value="Genomic_DNA"/>
</dbReference>
<evidence type="ECO:0000313" key="3">
    <source>
        <dbReference type="Proteomes" id="UP001301769"/>
    </source>
</evidence>
<dbReference type="InterPro" id="IPR002492">
    <property type="entry name" value="Transposase_Tc1-like"/>
</dbReference>
<comment type="caution">
    <text evidence="2">The sequence shown here is derived from an EMBL/GenBank/DDBJ whole genome shotgun (WGS) entry which is preliminary data.</text>
</comment>
<feature type="domain" description="Transposase Tc1-like" evidence="1">
    <location>
        <begin position="83"/>
        <end position="151"/>
    </location>
</feature>
<gene>
    <name evidence="2" type="ORF">QBC37DRAFT_85145</name>
</gene>
<dbReference type="AlphaFoldDB" id="A0AAN6XWM8"/>
<evidence type="ECO:0000259" key="1">
    <source>
        <dbReference type="Pfam" id="PF01498"/>
    </source>
</evidence>
<proteinExistence type="predicted"/>
<dbReference type="Proteomes" id="UP001301769">
    <property type="component" value="Unassembled WGS sequence"/>
</dbReference>
<accession>A0AAN6XWM8</accession>
<evidence type="ECO:0000313" key="2">
    <source>
        <dbReference type="EMBL" id="KAK4207956.1"/>
    </source>
</evidence>
<name>A0AAN6XWM8_9PEZI</name>